<keyword evidence="1" id="KW-0229">DNA integration</keyword>
<name>A0A8J7W5J8_9EURY</name>
<feature type="domain" description="Tyr recombinase" evidence="5">
    <location>
        <begin position="115"/>
        <end position="280"/>
    </location>
</feature>
<sequence length="292" mass="33640">MAPRQRTLSLWIQRYINHLTMRNYSEKTLDTYRRVLQDFCAYRSGAVGDEDPSIETDGYEITDFLAQASAMRTLSATTMNRYLSTLSSFFTFLVGQNMLESNPVLGVDRPKIKDRELLYLKHNDVVGLLHRIEDARDRLLIRTIYSTGVRVSELCGITIEHIDFTEETIRIRGKGGKIRTVFIDPETLNAIRSFIAGREDGPLFVGQKGAPLSPRTVQHIFRKYAPSGITPHKIRHSYASELYRRSKNLRVVQENLGHSSIKTTEVYLHTDLEERRRVYQEHFPLSESTTLD</sequence>
<evidence type="ECO:0000256" key="3">
    <source>
        <dbReference type="ARBA" id="ARBA00023172"/>
    </source>
</evidence>
<evidence type="ECO:0000313" key="8">
    <source>
        <dbReference type="Proteomes" id="UP000730161"/>
    </source>
</evidence>
<feature type="domain" description="Core-binding (CB)" evidence="6">
    <location>
        <begin position="6"/>
        <end position="94"/>
    </location>
</feature>
<keyword evidence="8" id="KW-1185">Reference proteome</keyword>
<evidence type="ECO:0000313" key="7">
    <source>
        <dbReference type="EMBL" id="MBR1368091.1"/>
    </source>
</evidence>
<reference evidence="7" key="1">
    <citation type="submission" date="2014-12" db="EMBL/GenBank/DDBJ databases">
        <authorList>
            <person name="Huang H.-H."/>
            <person name="Chen S.-C."/>
            <person name="Lai M.-C."/>
        </authorList>
    </citation>
    <scope>NUCLEOTIDE SEQUENCE</scope>
    <source>
        <strain evidence="7">K1F9705b</strain>
    </source>
</reference>
<evidence type="ECO:0000256" key="4">
    <source>
        <dbReference type="PROSITE-ProRule" id="PRU01248"/>
    </source>
</evidence>
<evidence type="ECO:0000259" key="6">
    <source>
        <dbReference type="PROSITE" id="PS51900"/>
    </source>
</evidence>
<dbReference type="PROSITE" id="PS51900">
    <property type="entry name" value="CB"/>
    <property type="match status" value="1"/>
</dbReference>
<gene>
    <name evidence="7" type="ORF">RJ53_00710</name>
</gene>
<dbReference type="Gene3D" id="1.10.150.130">
    <property type="match status" value="1"/>
</dbReference>
<keyword evidence="2 4" id="KW-0238">DNA-binding</keyword>
<evidence type="ECO:0000259" key="5">
    <source>
        <dbReference type="PROSITE" id="PS51898"/>
    </source>
</evidence>
<comment type="caution">
    <text evidence="7">The sequence shown here is derived from an EMBL/GenBank/DDBJ whole genome shotgun (WGS) entry which is preliminary data.</text>
</comment>
<accession>A0A8J7W5J8</accession>
<dbReference type="AlphaFoldDB" id="A0A8J7W5J8"/>
<dbReference type="Gene3D" id="1.10.443.10">
    <property type="entry name" value="Intergrase catalytic core"/>
    <property type="match status" value="1"/>
</dbReference>
<dbReference type="OrthoDB" id="142231at2157"/>
<dbReference type="GO" id="GO:0006310">
    <property type="term" value="P:DNA recombination"/>
    <property type="evidence" value="ECO:0007669"/>
    <property type="project" value="UniProtKB-KW"/>
</dbReference>
<organism evidence="7 8">
    <name type="scientific">Methanocalculus chunghsingensis</name>
    <dbReference type="NCBI Taxonomy" id="156457"/>
    <lineage>
        <taxon>Archaea</taxon>
        <taxon>Methanobacteriati</taxon>
        <taxon>Methanobacteriota</taxon>
        <taxon>Stenosarchaea group</taxon>
        <taxon>Methanomicrobia</taxon>
        <taxon>Methanomicrobiales</taxon>
        <taxon>Methanocalculaceae</taxon>
        <taxon>Methanocalculus</taxon>
    </lineage>
</organism>
<evidence type="ECO:0000256" key="2">
    <source>
        <dbReference type="ARBA" id="ARBA00023125"/>
    </source>
</evidence>
<dbReference type="GO" id="GO:0015074">
    <property type="term" value="P:DNA integration"/>
    <property type="evidence" value="ECO:0007669"/>
    <property type="project" value="UniProtKB-KW"/>
</dbReference>
<protein>
    <submittedName>
        <fullName evidence="7">Integrase</fullName>
    </submittedName>
</protein>
<dbReference type="GO" id="GO:0003677">
    <property type="term" value="F:DNA binding"/>
    <property type="evidence" value="ECO:0007669"/>
    <property type="project" value="UniProtKB-UniRule"/>
</dbReference>
<dbReference type="InterPro" id="IPR002104">
    <property type="entry name" value="Integrase_catalytic"/>
</dbReference>
<dbReference type="PROSITE" id="PS51898">
    <property type="entry name" value="TYR_RECOMBINASE"/>
    <property type="match status" value="1"/>
</dbReference>
<dbReference type="InterPro" id="IPR013762">
    <property type="entry name" value="Integrase-like_cat_sf"/>
</dbReference>
<dbReference type="Pfam" id="PF00589">
    <property type="entry name" value="Phage_integrase"/>
    <property type="match status" value="1"/>
</dbReference>
<dbReference type="InterPro" id="IPR011010">
    <property type="entry name" value="DNA_brk_join_enz"/>
</dbReference>
<evidence type="ECO:0000256" key="1">
    <source>
        <dbReference type="ARBA" id="ARBA00022908"/>
    </source>
</evidence>
<dbReference type="NCBIfam" id="NF040815">
    <property type="entry name" value="recomb_XerA_Arch"/>
    <property type="match status" value="1"/>
</dbReference>
<dbReference type="PANTHER" id="PTHR30349:SF41">
    <property type="entry name" value="INTEGRASE_RECOMBINASE PROTEIN MJ0367-RELATED"/>
    <property type="match status" value="1"/>
</dbReference>
<dbReference type="InterPro" id="IPR010998">
    <property type="entry name" value="Integrase_recombinase_N"/>
</dbReference>
<proteinExistence type="predicted"/>
<dbReference type="SUPFAM" id="SSF56349">
    <property type="entry name" value="DNA breaking-rejoining enzymes"/>
    <property type="match status" value="1"/>
</dbReference>
<dbReference type="PANTHER" id="PTHR30349">
    <property type="entry name" value="PHAGE INTEGRASE-RELATED"/>
    <property type="match status" value="1"/>
</dbReference>
<dbReference type="Proteomes" id="UP000730161">
    <property type="component" value="Unassembled WGS sequence"/>
</dbReference>
<dbReference type="InterPro" id="IPR044068">
    <property type="entry name" value="CB"/>
</dbReference>
<dbReference type="InterPro" id="IPR050090">
    <property type="entry name" value="Tyrosine_recombinase_XerCD"/>
</dbReference>
<keyword evidence="3" id="KW-0233">DNA recombination</keyword>
<dbReference type="RefSeq" id="WP_211529687.1">
    <property type="nucleotide sequence ID" value="NZ_JWHL01000001.1"/>
</dbReference>
<dbReference type="InterPro" id="IPR004107">
    <property type="entry name" value="Integrase_SAM-like_N"/>
</dbReference>
<dbReference type="EMBL" id="JWHL01000001">
    <property type="protein sequence ID" value="MBR1368091.1"/>
    <property type="molecule type" value="Genomic_DNA"/>
</dbReference>
<dbReference type="Pfam" id="PF02899">
    <property type="entry name" value="Phage_int_SAM_1"/>
    <property type="match status" value="1"/>
</dbReference>